<dbReference type="Proteomes" id="UP000095009">
    <property type="component" value="Unassembled WGS sequence"/>
</dbReference>
<dbReference type="Pfam" id="PF01027">
    <property type="entry name" value="Bax1-I"/>
    <property type="match status" value="1"/>
</dbReference>
<name>A0A1E3PF36_9ASCO</name>
<evidence type="ECO:0000256" key="2">
    <source>
        <dbReference type="ARBA" id="ARBA00022692"/>
    </source>
</evidence>
<gene>
    <name evidence="7" type="ORF">NADFUDRAFT_47775</name>
</gene>
<sequence>MSTQYTNGPPSYSPVTNQASTSPLLSPVGDGPSTRTGGDNIPDDFKYSTSVASCDLSIRQMFVRKVYTILSVQLLVTLLTGVFINQHAGVQAWALNNIWLFYLTTFGSIFLVLGAYFKAKSYPTNIIFLSLFTLFESYSIGVVSSLYDTKIVLEAVLITTIIFVGLTAFAFQTKYDFTSLYGYLGISIWILITVGFVFMFFPPSNKMDLVFSSIGALIFSIYILADTQMVMRKLHPDEEIVGAITLYLDIINLFLYILRILNDSQNN</sequence>
<dbReference type="EMBL" id="KV454413">
    <property type="protein sequence ID" value="ODQ64023.1"/>
    <property type="molecule type" value="Genomic_DNA"/>
</dbReference>
<feature type="transmembrane region" description="Helical" evidence="5">
    <location>
        <begin position="66"/>
        <end position="86"/>
    </location>
</feature>
<keyword evidence="3 5" id="KW-1133">Transmembrane helix</keyword>
<evidence type="ECO:0000256" key="3">
    <source>
        <dbReference type="ARBA" id="ARBA00022989"/>
    </source>
</evidence>
<dbReference type="GO" id="GO:0005739">
    <property type="term" value="C:mitochondrion"/>
    <property type="evidence" value="ECO:0007669"/>
    <property type="project" value="EnsemblFungi"/>
</dbReference>
<evidence type="ECO:0000313" key="7">
    <source>
        <dbReference type="EMBL" id="ODQ64023.1"/>
    </source>
</evidence>
<proteinExistence type="inferred from homology"/>
<evidence type="ECO:0000313" key="8">
    <source>
        <dbReference type="Proteomes" id="UP000095009"/>
    </source>
</evidence>
<dbReference type="GO" id="GO:0005783">
    <property type="term" value="C:endoplasmic reticulum"/>
    <property type="evidence" value="ECO:0007669"/>
    <property type="project" value="EnsemblFungi"/>
</dbReference>
<dbReference type="GO" id="GO:0030968">
    <property type="term" value="P:endoplasmic reticulum unfolded protein response"/>
    <property type="evidence" value="ECO:0007669"/>
    <property type="project" value="EnsemblFungi"/>
</dbReference>
<dbReference type="GO" id="GO:0016020">
    <property type="term" value="C:membrane"/>
    <property type="evidence" value="ECO:0007669"/>
    <property type="project" value="UniProtKB-SubCell"/>
</dbReference>
<keyword evidence="4 5" id="KW-0472">Membrane</keyword>
<evidence type="ECO:0000256" key="5">
    <source>
        <dbReference type="RuleBase" id="RU004379"/>
    </source>
</evidence>
<protein>
    <submittedName>
        <fullName evidence="7">UPF0005-domain-containing protein</fullName>
    </submittedName>
</protein>
<dbReference type="STRING" id="857566.A0A1E3PF36"/>
<dbReference type="InterPro" id="IPR006214">
    <property type="entry name" value="Bax_inhibitor_1-related"/>
</dbReference>
<reference evidence="7 8" key="1">
    <citation type="journal article" date="2016" name="Proc. Natl. Acad. Sci. U.S.A.">
        <title>Comparative genomics of biotechnologically important yeasts.</title>
        <authorList>
            <person name="Riley R."/>
            <person name="Haridas S."/>
            <person name="Wolfe K.H."/>
            <person name="Lopes M.R."/>
            <person name="Hittinger C.T."/>
            <person name="Goeker M."/>
            <person name="Salamov A.A."/>
            <person name="Wisecaver J.H."/>
            <person name="Long T.M."/>
            <person name="Calvey C.H."/>
            <person name="Aerts A.L."/>
            <person name="Barry K.W."/>
            <person name="Choi C."/>
            <person name="Clum A."/>
            <person name="Coughlan A.Y."/>
            <person name="Deshpande S."/>
            <person name="Douglass A.P."/>
            <person name="Hanson S.J."/>
            <person name="Klenk H.-P."/>
            <person name="LaButti K.M."/>
            <person name="Lapidus A."/>
            <person name="Lindquist E.A."/>
            <person name="Lipzen A.M."/>
            <person name="Meier-Kolthoff J.P."/>
            <person name="Ohm R.A."/>
            <person name="Otillar R.P."/>
            <person name="Pangilinan J.L."/>
            <person name="Peng Y."/>
            <person name="Rokas A."/>
            <person name="Rosa C.A."/>
            <person name="Scheuner C."/>
            <person name="Sibirny A.A."/>
            <person name="Slot J.C."/>
            <person name="Stielow J.B."/>
            <person name="Sun H."/>
            <person name="Kurtzman C.P."/>
            <person name="Blackwell M."/>
            <person name="Grigoriev I.V."/>
            <person name="Jeffries T.W."/>
        </authorList>
    </citation>
    <scope>NUCLEOTIDE SEQUENCE [LARGE SCALE GENOMIC DNA]</scope>
    <source>
        <strain evidence="7 8">DSM 6958</strain>
    </source>
</reference>
<dbReference type="OrthoDB" id="7933078at2759"/>
<evidence type="ECO:0000256" key="4">
    <source>
        <dbReference type="ARBA" id="ARBA00023136"/>
    </source>
</evidence>
<feature type="transmembrane region" description="Helical" evidence="5">
    <location>
        <begin position="180"/>
        <end position="201"/>
    </location>
</feature>
<dbReference type="GO" id="GO:0019722">
    <property type="term" value="P:calcium-mediated signaling"/>
    <property type="evidence" value="ECO:0007669"/>
    <property type="project" value="EnsemblFungi"/>
</dbReference>
<feature type="transmembrane region" description="Helical" evidence="5">
    <location>
        <begin position="151"/>
        <end position="171"/>
    </location>
</feature>
<organism evidence="7 8">
    <name type="scientific">Nadsonia fulvescens var. elongata DSM 6958</name>
    <dbReference type="NCBI Taxonomy" id="857566"/>
    <lineage>
        <taxon>Eukaryota</taxon>
        <taxon>Fungi</taxon>
        <taxon>Dikarya</taxon>
        <taxon>Ascomycota</taxon>
        <taxon>Saccharomycotina</taxon>
        <taxon>Dipodascomycetes</taxon>
        <taxon>Dipodascales</taxon>
        <taxon>Dipodascales incertae sedis</taxon>
        <taxon>Nadsonia</taxon>
    </lineage>
</organism>
<feature type="compositionally biased region" description="Polar residues" evidence="6">
    <location>
        <begin position="1"/>
        <end position="24"/>
    </location>
</feature>
<dbReference type="PANTHER" id="PTHR23291">
    <property type="entry name" value="BAX INHIBITOR-RELATED"/>
    <property type="match status" value="1"/>
</dbReference>
<feature type="region of interest" description="Disordered" evidence="6">
    <location>
        <begin position="1"/>
        <end position="41"/>
    </location>
</feature>
<keyword evidence="8" id="KW-1185">Reference proteome</keyword>
<feature type="transmembrane region" description="Helical" evidence="5">
    <location>
        <begin position="98"/>
        <end position="117"/>
    </location>
</feature>
<feature type="transmembrane region" description="Helical" evidence="5">
    <location>
        <begin position="207"/>
        <end position="225"/>
    </location>
</feature>
<accession>A0A1E3PF36</accession>
<feature type="transmembrane region" description="Helical" evidence="5">
    <location>
        <begin position="240"/>
        <end position="261"/>
    </location>
</feature>
<dbReference type="GO" id="GO:0000324">
    <property type="term" value="C:fungal-type vacuole"/>
    <property type="evidence" value="ECO:0007669"/>
    <property type="project" value="EnsemblFungi"/>
</dbReference>
<keyword evidence="2 5" id="KW-0812">Transmembrane</keyword>
<feature type="transmembrane region" description="Helical" evidence="5">
    <location>
        <begin position="126"/>
        <end position="145"/>
    </location>
</feature>
<comment type="subcellular location">
    <subcellularLocation>
        <location evidence="1">Membrane</location>
        <topology evidence="1">Multi-pass membrane protein</topology>
    </subcellularLocation>
</comment>
<dbReference type="PANTHER" id="PTHR23291:SF50">
    <property type="entry name" value="PROTEIN LIFEGUARD 4"/>
    <property type="match status" value="1"/>
</dbReference>
<dbReference type="GO" id="GO:0006915">
    <property type="term" value="P:apoptotic process"/>
    <property type="evidence" value="ECO:0007669"/>
    <property type="project" value="EnsemblFungi"/>
</dbReference>
<evidence type="ECO:0000256" key="6">
    <source>
        <dbReference type="SAM" id="MobiDB-lite"/>
    </source>
</evidence>
<dbReference type="CDD" id="cd10429">
    <property type="entry name" value="GAAP_like"/>
    <property type="match status" value="1"/>
</dbReference>
<comment type="similarity">
    <text evidence="5">Belongs to the BI1 family.</text>
</comment>
<dbReference type="AlphaFoldDB" id="A0A1E3PF36"/>
<evidence type="ECO:0000256" key="1">
    <source>
        <dbReference type="ARBA" id="ARBA00004141"/>
    </source>
</evidence>